<keyword evidence="9" id="KW-0496">Mitochondrion</keyword>
<dbReference type="PANTHER" id="PTHR11743:SF70">
    <property type="entry name" value="GH26960P-RELATED"/>
    <property type="match status" value="1"/>
</dbReference>
<keyword evidence="5" id="KW-0812">Transmembrane</keyword>
<keyword evidence="6" id="KW-1000">Mitochondrion outer membrane</keyword>
<keyword evidence="4" id="KW-1134">Transmembrane beta strand</keyword>
<dbReference type="VEuPathDB" id="FungiDB:SJAG_00048"/>
<gene>
    <name evidence="12" type="primary">por1</name>
    <name evidence="11" type="ORF">SJAG_00048</name>
</gene>
<evidence type="ECO:0000256" key="3">
    <source>
        <dbReference type="ARBA" id="ARBA00022448"/>
    </source>
</evidence>
<sequence length="282" mass="29874">MAPPAYSSIDRLCNDLLKRDFPIGSTQLGVRTFAPNGVVFNVSGAQDPKGIIAGKLETSYSDKVNGLSLSQGWTTANVLESRINLKNQLAPGLEVNVATTFSPATAAKTAKLDLVHQHSLINTHALVNVLDGKFVGDFTIGHEGFLAGAEIGYDVHKGSVSNYAATIGYVASPITIALQATNNLSVFRASYYHRVSQQAEAGGCVSWDAKSTENSVSLELASKYTLDKDTFVKGKINNAGIATLSYFQTVRPGVTVGLGLQLDTQRLGQPAHKAGLSINFSA</sequence>
<protein>
    <submittedName>
        <fullName evidence="11">Outer membrane voltage-dependent anion-selective channel protein</fullName>
    </submittedName>
</protein>
<evidence type="ECO:0000256" key="6">
    <source>
        <dbReference type="ARBA" id="ARBA00022787"/>
    </source>
</evidence>
<name>B6JUS3_SCHJY</name>
<dbReference type="OMA" id="KPCCSHE"/>
<dbReference type="GO" id="GO:0046930">
    <property type="term" value="C:pore complex"/>
    <property type="evidence" value="ECO:0007669"/>
    <property type="project" value="UniProtKB-KW"/>
</dbReference>
<dbReference type="eggNOG" id="KOG3126">
    <property type="taxonomic scope" value="Eukaryota"/>
</dbReference>
<evidence type="ECO:0000256" key="5">
    <source>
        <dbReference type="ARBA" id="ARBA00022692"/>
    </source>
</evidence>
<dbReference type="OrthoDB" id="7827681at2759"/>
<dbReference type="RefSeq" id="XP_002171349.1">
    <property type="nucleotide sequence ID" value="XM_002171313.2"/>
</dbReference>
<dbReference type="JaponicusDB" id="SJAG_00048">
    <property type="gene designation" value="por1"/>
</dbReference>
<keyword evidence="13" id="KW-1185">Reference proteome</keyword>
<evidence type="ECO:0000256" key="8">
    <source>
        <dbReference type="ARBA" id="ARBA00023114"/>
    </source>
</evidence>
<dbReference type="Pfam" id="PF01459">
    <property type="entry name" value="Porin_3"/>
    <property type="match status" value="1"/>
</dbReference>
<dbReference type="Proteomes" id="UP000001744">
    <property type="component" value="Unassembled WGS sequence"/>
</dbReference>
<keyword evidence="3" id="KW-0813">Transport</keyword>
<dbReference type="STRING" id="402676.B6JUS3"/>
<evidence type="ECO:0000313" key="13">
    <source>
        <dbReference type="Proteomes" id="UP000001744"/>
    </source>
</evidence>
<dbReference type="FunFam" id="2.40.160.10:FF:000012">
    <property type="entry name" value="Voltage-dependent anion-selective channel"/>
    <property type="match status" value="1"/>
</dbReference>
<evidence type="ECO:0000256" key="4">
    <source>
        <dbReference type="ARBA" id="ARBA00022452"/>
    </source>
</evidence>
<evidence type="ECO:0000256" key="7">
    <source>
        <dbReference type="ARBA" id="ARBA00023065"/>
    </source>
</evidence>
<dbReference type="PRINTS" id="PR00185">
    <property type="entry name" value="EUKARYTPORIN"/>
</dbReference>
<evidence type="ECO:0000256" key="9">
    <source>
        <dbReference type="ARBA" id="ARBA00023128"/>
    </source>
</evidence>
<dbReference type="PANTHER" id="PTHR11743">
    <property type="entry name" value="VOLTAGE-DEPENDENT ANION-SELECTIVE CHANNEL"/>
    <property type="match status" value="1"/>
</dbReference>
<dbReference type="GO" id="GO:0005741">
    <property type="term" value="C:mitochondrial outer membrane"/>
    <property type="evidence" value="ECO:0000318"/>
    <property type="project" value="GO_Central"/>
</dbReference>
<dbReference type="GO" id="GO:0015288">
    <property type="term" value="F:porin activity"/>
    <property type="evidence" value="ECO:0007669"/>
    <property type="project" value="UniProtKB-KW"/>
</dbReference>
<proteinExistence type="inferred from homology"/>
<comment type="similarity">
    <text evidence="2">Belongs to the eukaryotic mitochondrial porin family.</text>
</comment>
<dbReference type="GeneID" id="7051000"/>
<comment type="subcellular location">
    <subcellularLocation>
        <location evidence="1">Mitochondrion outer membrane</location>
    </subcellularLocation>
</comment>
<keyword evidence="10" id="KW-0472">Membrane</keyword>
<accession>B6JUS3</accession>
<reference evidence="11 13" key="1">
    <citation type="journal article" date="2011" name="Science">
        <title>Comparative functional genomics of the fission yeasts.</title>
        <authorList>
            <person name="Rhind N."/>
            <person name="Chen Z."/>
            <person name="Yassour M."/>
            <person name="Thompson D.A."/>
            <person name="Haas B.J."/>
            <person name="Habib N."/>
            <person name="Wapinski I."/>
            <person name="Roy S."/>
            <person name="Lin M.F."/>
            <person name="Heiman D.I."/>
            <person name="Young S.K."/>
            <person name="Furuya K."/>
            <person name="Guo Y."/>
            <person name="Pidoux A."/>
            <person name="Chen H.M."/>
            <person name="Robbertse B."/>
            <person name="Goldberg J.M."/>
            <person name="Aoki K."/>
            <person name="Bayne E.H."/>
            <person name="Berlin A.M."/>
            <person name="Desjardins C.A."/>
            <person name="Dobbs E."/>
            <person name="Dukaj L."/>
            <person name="Fan L."/>
            <person name="FitzGerald M.G."/>
            <person name="French C."/>
            <person name="Gujja S."/>
            <person name="Hansen K."/>
            <person name="Keifenheim D."/>
            <person name="Levin J.Z."/>
            <person name="Mosher R.A."/>
            <person name="Mueller C.A."/>
            <person name="Pfiffner J."/>
            <person name="Priest M."/>
            <person name="Russ C."/>
            <person name="Smialowska A."/>
            <person name="Swoboda P."/>
            <person name="Sykes S.M."/>
            <person name="Vaughn M."/>
            <person name="Vengrova S."/>
            <person name="Yoder R."/>
            <person name="Zeng Q."/>
            <person name="Allshire R."/>
            <person name="Baulcombe D."/>
            <person name="Birren B.W."/>
            <person name="Brown W."/>
            <person name="Ekwall K."/>
            <person name="Kellis M."/>
            <person name="Leatherwood J."/>
            <person name="Levin H."/>
            <person name="Margalit H."/>
            <person name="Martienssen R."/>
            <person name="Nieduszynski C.A."/>
            <person name="Spatafora J.W."/>
            <person name="Friedman N."/>
            <person name="Dalgaard J.Z."/>
            <person name="Baumann P."/>
            <person name="Niki H."/>
            <person name="Regev A."/>
            <person name="Nusbaum C."/>
        </authorList>
    </citation>
    <scope>NUCLEOTIDE SEQUENCE [LARGE SCALE GENOMIC DNA]</scope>
    <source>
        <strain evidence="13">yFS275 / FY16936</strain>
    </source>
</reference>
<evidence type="ECO:0000313" key="12">
    <source>
        <dbReference type="JaponicusDB" id="SJAG_00048"/>
    </source>
</evidence>
<keyword evidence="7" id="KW-0406">Ion transport</keyword>
<evidence type="ECO:0000256" key="2">
    <source>
        <dbReference type="ARBA" id="ARBA00007780"/>
    </source>
</evidence>
<dbReference type="HOGENOM" id="CLU_044399_1_0_1"/>
<organism evidence="11 13">
    <name type="scientific">Schizosaccharomyces japonicus (strain yFS275 / FY16936)</name>
    <name type="common">Fission yeast</name>
    <dbReference type="NCBI Taxonomy" id="402676"/>
    <lineage>
        <taxon>Eukaryota</taxon>
        <taxon>Fungi</taxon>
        <taxon>Dikarya</taxon>
        <taxon>Ascomycota</taxon>
        <taxon>Taphrinomycotina</taxon>
        <taxon>Schizosaccharomycetes</taxon>
        <taxon>Schizosaccharomycetales</taxon>
        <taxon>Schizosaccharomycetaceae</taxon>
        <taxon>Schizosaccharomyces</taxon>
    </lineage>
</organism>
<evidence type="ECO:0000256" key="10">
    <source>
        <dbReference type="ARBA" id="ARBA00023136"/>
    </source>
</evidence>
<dbReference type="Gene3D" id="2.40.160.10">
    <property type="entry name" value="Porin"/>
    <property type="match status" value="1"/>
</dbReference>
<dbReference type="AlphaFoldDB" id="B6JUS3"/>
<evidence type="ECO:0000313" key="11">
    <source>
        <dbReference type="EMBL" id="EEB05056.1"/>
    </source>
</evidence>
<dbReference type="InterPro" id="IPR001925">
    <property type="entry name" value="Porin_Euk"/>
</dbReference>
<dbReference type="GO" id="GO:0008308">
    <property type="term" value="F:voltage-gated monoatomic anion channel activity"/>
    <property type="evidence" value="ECO:0000318"/>
    <property type="project" value="GO_Central"/>
</dbReference>
<evidence type="ECO:0000256" key="1">
    <source>
        <dbReference type="ARBA" id="ARBA00004294"/>
    </source>
</evidence>
<dbReference type="InterPro" id="IPR023614">
    <property type="entry name" value="Porin_dom_sf"/>
</dbReference>
<keyword evidence="8" id="KW-0626">Porin</keyword>
<dbReference type="InterPro" id="IPR027246">
    <property type="entry name" value="Porin_Euk/Tom40"/>
</dbReference>
<dbReference type="CDD" id="cd07306">
    <property type="entry name" value="Porin3_VDAC"/>
    <property type="match status" value="1"/>
</dbReference>
<dbReference type="EMBL" id="KE651166">
    <property type="protein sequence ID" value="EEB05056.1"/>
    <property type="molecule type" value="Genomic_DNA"/>
</dbReference>